<proteinExistence type="inferred from homology"/>
<evidence type="ECO:0000256" key="8">
    <source>
        <dbReference type="ARBA" id="ARBA00022989"/>
    </source>
</evidence>
<reference evidence="12" key="1">
    <citation type="submission" date="2019-01" db="EMBL/GenBank/DDBJ databases">
        <authorList>
            <consortium name="Genoscope - CEA"/>
            <person name="William W."/>
        </authorList>
    </citation>
    <scope>NUCLEOTIDE SEQUENCE</scope>
    <source>
        <strain evidence="12">CR-1</strain>
    </source>
</reference>
<evidence type="ECO:0000256" key="1">
    <source>
        <dbReference type="ARBA" id="ARBA00004249"/>
    </source>
</evidence>
<keyword evidence="7 10" id="KW-0653">Protein transport</keyword>
<keyword evidence="3 10" id="KW-0813">Transport</keyword>
<dbReference type="GO" id="GO:0005886">
    <property type="term" value="C:plasma membrane"/>
    <property type="evidence" value="ECO:0007669"/>
    <property type="project" value="UniProtKB-SubCell"/>
</dbReference>
<keyword evidence="6 10" id="KW-0812">Transmembrane</keyword>
<sequence length="149" mass="16100">MLSNDRDDFLLSEINVTPFVDVMLVLLIIFMVTAPMMTQGVNVSLPEISSARPLPSEAKPVIVSVDSDGAAYINGRKTPPALFRRSLLRTVKDTGKREVFLKADRKVPYGAVARVISEIHEAGIVSLGIVALPSGRDAGKTDKGPARKK</sequence>
<evidence type="ECO:0000256" key="2">
    <source>
        <dbReference type="ARBA" id="ARBA00005811"/>
    </source>
</evidence>
<comment type="similarity">
    <text evidence="2 10">Belongs to the ExbD/TolR family.</text>
</comment>
<dbReference type="PANTHER" id="PTHR30558:SF12">
    <property type="entry name" value="BIOPOLYMER TRANSPORT PROTEIN EXBD"/>
    <property type="match status" value="1"/>
</dbReference>
<dbReference type="Pfam" id="PF02472">
    <property type="entry name" value="ExbD"/>
    <property type="match status" value="1"/>
</dbReference>
<keyword evidence="9 11" id="KW-0472">Membrane</keyword>
<dbReference type="InterPro" id="IPR003400">
    <property type="entry name" value="ExbD"/>
</dbReference>
<keyword evidence="5" id="KW-0997">Cell inner membrane</keyword>
<keyword evidence="4" id="KW-1003">Cell membrane</keyword>
<feature type="transmembrane region" description="Helical" evidence="11">
    <location>
        <begin position="16"/>
        <end position="34"/>
    </location>
</feature>
<organism evidence="12">
    <name type="scientific">uncultured Desulfobacteraceae bacterium</name>
    <dbReference type="NCBI Taxonomy" id="218296"/>
    <lineage>
        <taxon>Bacteria</taxon>
        <taxon>Pseudomonadati</taxon>
        <taxon>Thermodesulfobacteriota</taxon>
        <taxon>Desulfobacteria</taxon>
        <taxon>Desulfobacterales</taxon>
        <taxon>Desulfobacteraceae</taxon>
        <taxon>environmental samples</taxon>
    </lineage>
</organism>
<dbReference type="GO" id="GO:0022857">
    <property type="term" value="F:transmembrane transporter activity"/>
    <property type="evidence" value="ECO:0007669"/>
    <property type="project" value="InterPro"/>
</dbReference>
<evidence type="ECO:0000256" key="3">
    <source>
        <dbReference type="ARBA" id="ARBA00022448"/>
    </source>
</evidence>
<name>A0A484HQT0_9BACT</name>
<evidence type="ECO:0000256" key="6">
    <source>
        <dbReference type="ARBA" id="ARBA00022692"/>
    </source>
</evidence>
<evidence type="ECO:0000313" key="12">
    <source>
        <dbReference type="EMBL" id="VEN75247.1"/>
    </source>
</evidence>
<evidence type="ECO:0000256" key="9">
    <source>
        <dbReference type="ARBA" id="ARBA00023136"/>
    </source>
</evidence>
<evidence type="ECO:0000256" key="10">
    <source>
        <dbReference type="RuleBase" id="RU003879"/>
    </source>
</evidence>
<protein>
    <submittedName>
        <fullName evidence="12">Biopolymer transport protein ExbD</fullName>
    </submittedName>
</protein>
<evidence type="ECO:0000256" key="7">
    <source>
        <dbReference type="ARBA" id="ARBA00022927"/>
    </source>
</evidence>
<dbReference type="EMBL" id="CAACVI010000050">
    <property type="protein sequence ID" value="VEN75247.1"/>
    <property type="molecule type" value="Genomic_DNA"/>
</dbReference>
<comment type="subcellular location">
    <subcellularLocation>
        <location evidence="1">Cell inner membrane</location>
        <topology evidence="1">Single-pass type II membrane protein</topology>
    </subcellularLocation>
    <subcellularLocation>
        <location evidence="10">Cell membrane</location>
        <topology evidence="10">Single-pass type II membrane protein</topology>
    </subcellularLocation>
</comment>
<dbReference type="Gene3D" id="3.30.420.270">
    <property type="match status" value="1"/>
</dbReference>
<evidence type="ECO:0000256" key="5">
    <source>
        <dbReference type="ARBA" id="ARBA00022519"/>
    </source>
</evidence>
<dbReference type="AlphaFoldDB" id="A0A484HQT0"/>
<dbReference type="GO" id="GO:0015031">
    <property type="term" value="P:protein transport"/>
    <property type="evidence" value="ECO:0007669"/>
    <property type="project" value="UniProtKB-KW"/>
</dbReference>
<accession>A0A484HQT0</accession>
<keyword evidence="8 11" id="KW-1133">Transmembrane helix</keyword>
<gene>
    <name evidence="12" type="primary">exbD</name>
    <name evidence="12" type="ORF">EPICR_70089</name>
</gene>
<evidence type="ECO:0000256" key="4">
    <source>
        <dbReference type="ARBA" id="ARBA00022475"/>
    </source>
</evidence>
<dbReference type="PANTHER" id="PTHR30558">
    <property type="entry name" value="EXBD MEMBRANE COMPONENT OF PMF-DRIVEN MACROMOLECULE IMPORT SYSTEM"/>
    <property type="match status" value="1"/>
</dbReference>
<evidence type="ECO:0000256" key="11">
    <source>
        <dbReference type="SAM" id="Phobius"/>
    </source>
</evidence>